<dbReference type="EMBL" id="LN724641">
    <property type="protein sequence ID" value="CEP10646.1"/>
    <property type="molecule type" value="Genomic_DNA"/>
</dbReference>
<dbReference type="AlphaFoldDB" id="A0A0B7MX83"/>
<evidence type="ECO:0000313" key="3">
    <source>
        <dbReference type="Proteomes" id="UP000054107"/>
    </source>
</evidence>
<sequence length="464" mass="52745">MLFCWCIGMSNLYQVQKIYTKHVTIGADVRTQKSLRVDERPRPSTRLIDLTENAPMNKSGKAKKLQVPIGIEAVNQYKRALMALHEFQVITRGVTWPSPKVTKEVKNIIKQYETNLVYDQVQTNADRAAQCIIRDSYKIGQLGKTLKDGEVNAFAFYMLSKLQEEPAFLDNERWHNFKVLVDKEEGINGIQQYNSTKKIFREHGIFTSRVTHGGRHSGAMEAESLGIPIDSIKKGGGWKDRLGRLETHNQGKVPSEFARGMAGFWNKPFGLERNRVDPPIELQQKIFFWIEEYFGESNTNWKKECLDEMNQIDENEFTEEDAQAEFVAEFVEEDAKENDIINTYSSVNNFFLSPEFILFQEQVKLAINTPTNDRLQEYESLVPHIVGSQNEVSSRIAGFDSQLTQIQQNLQQDIRKELTTSTSSASTFIAPITSSSVASSSRNILPAQAETQNPTSGHSRSSKI</sequence>
<dbReference type="OrthoDB" id="2449454at2759"/>
<keyword evidence="3" id="KW-1185">Reference proteome</keyword>
<evidence type="ECO:0000256" key="1">
    <source>
        <dbReference type="SAM" id="MobiDB-lite"/>
    </source>
</evidence>
<name>A0A0B7MX83_9FUNG</name>
<accession>A0A0B7MX83</accession>
<organism evidence="2 3">
    <name type="scientific">Parasitella parasitica</name>
    <dbReference type="NCBI Taxonomy" id="35722"/>
    <lineage>
        <taxon>Eukaryota</taxon>
        <taxon>Fungi</taxon>
        <taxon>Fungi incertae sedis</taxon>
        <taxon>Mucoromycota</taxon>
        <taxon>Mucoromycotina</taxon>
        <taxon>Mucoromycetes</taxon>
        <taxon>Mucorales</taxon>
        <taxon>Mucorineae</taxon>
        <taxon>Mucoraceae</taxon>
        <taxon>Parasitella</taxon>
    </lineage>
</organism>
<gene>
    <name evidence="2" type="primary">PARPA_04374.1 scaffold 12902</name>
</gene>
<evidence type="ECO:0000313" key="2">
    <source>
        <dbReference type="EMBL" id="CEP10646.1"/>
    </source>
</evidence>
<dbReference type="STRING" id="35722.A0A0B7MX83"/>
<feature type="compositionally biased region" description="Polar residues" evidence="1">
    <location>
        <begin position="449"/>
        <end position="464"/>
    </location>
</feature>
<dbReference type="Gene3D" id="1.10.443.20">
    <property type="entry name" value="Centromere DNA-binding protein complex CBF3 subunit, domain 2"/>
    <property type="match status" value="1"/>
</dbReference>
<protein>
    <submittedName>
        <fullName evidence="2">Uncharacterized protein</fullName>
    </submittedName>
</protein>
<dbReference type="InterPro" id="IPR038279">
    <property type="entry name" value="Ndc10_dom2_sf"/>
</dbReference>
<dbReference type="Proteomes" id="UP000054107">
    <property type="component" value="Unassembled WGS sequence"/>
</dbReference>
<dbReference type="GO" id="GO:0003677">
    <property type="term" value="F:DNA binding"/>
    <property type="evidence" value="ECO:0007669"/>
    <property type="project" value="InterPro"/>
</dbReference>
<proteinExistence type="predicted"/>
<reference evidence="2 3" key="1">
    <citation type="submission" date="2014-09" db="EMBL/GenBank/DDBJ databases">
        <authorList>
            <person name="Ellenberger Sabrina"/>
        </authorList>
    </citation>
    <scope>NUCLEOTIDE SEQUENCE [LARGE SCALE GENOMIC DNA]</scope>
    <source>
        <strain evidence="2 3">CBS 412.66</strain>
    </source>
</reference>
<feature type="region of interest" description="Disordered" evidence="1">
    <location>
        <begin position="437"/>
        <end position="464"/>
    </location>
</feature>